<accession>A0A1F7WJU5</accession>
<evidence type="ECO:0000256" key="2">
    <source>
        <dbReference type="SAM" id="Phobius"/>
    </source>
</evidence>
<evidence type="ECO:0000313" key="4">
    <source>
        <dbReference type="Proteomes" id="UP000176198"/>
    </source>
</evidence>
<evidence type="ECO:0000256" key="1">
    <source>
        <dbReference type="SAM" id="MobiDB-lite"/>
    </source>
</evidence>
<protein>
    <submittedName>
        <fullName evidence="3">Uncharacterized protein</fullName>
    </submittedName>
</protein>
<organism evidence="3 4">
    <name type="scientific">Candidatus Woesebacteria bacterium GWA1_41_8</name>
    <dbReference type="NCBI Taxonomy" id="1802471"/>
    <lineage>
        <taxon>Bacteria</taxon>
        <taxon>Candidatus Woeseibacteriota</taxon>
    </lineage>
</organism>
<feature type="region of interest" description="Disordered" evidence="1">
    <location>
        <begin position="76"/>
        <end position="112"/>
    </location>
</feature>
<keyword evidence="2" id="KW-0472">Membrane</keyword>
<dbReference type="STRING" id="1802471.A2115_02340"/>
<reference evidence="3 4" key="1">
    <citation type="journal article" date="2016" name="Nat. Commun.">
        <title>Thousands of microbial genomes shed light on interconnected biogeochemical processes in an aquifer system.</title>
        <authorList>
            <person name="Anantharaman K."/>
            <person name="Brown C.T."/>
            <person name="Hug L.A."/>
            <person name="Sharon I."/>
            <person name="Castelle C.J."/>
            <person name="Probst A.J."/>
            <person name="Thomas B.C."/>
            <person name="Singh A."/>
            <person name="Wilkins M.J."/>
            <person name="Karaoz U."/>
            <person name="Brodie E.L."/>
            <person name="Williams K.H."/>
            <person name="Hubbard S.S."/>
            <person name="Banfield J.F."/>
        </authorList>
    </citation>
    <scope>NUCLEOTIDE SEQUENCE [LARGE SCALE GENOMIC DNA]</scope>
</reference>
<feature type="transmembrane region" description="Helical" evidence="2">
    <location>
        <begin position="9"/>
        <end position="29"/>
    </location>
</feature>
<dbReference type="AlphaFoldDB" id="A0A1F7WJU5"/>
<keyword evidence="2" id="KW-0812">Transmembrane</keyword>
<gene>
    <name evidence="3" type="ORF">A2115_02340</name>
</gene>
<dbReference type="EMBL" id="MGFJ01000007">
    <property type="protein sequence ID" value="OGM03070.1"/>
    <property type="molecule type" value="Genomic_DNA"/>
</dbReference>
<proteinExistence type="predicted"/>
<comment type="caution">
    <text evidence="3">The sequence shown here is derived from an EMBL/GenBank/DDBJ whole genome shotgun (WGS) entry which is preliminary data.</text>
</comment>
<evidence type="ECO:0000313" key="3">
    <source>
        <dbReference type="EMBL" id="OGM03070.1"/>
    </source>
</evidence>
<keyword evidence="2" id="KW-1133">Transmembrane helix</keyword>
<name>A0A1F7WJU5_9BACT</name>
<dbReference type="Proteomes" id="UP000176198">
    <property type="component" value="Unassembled WGS sequence"/>
</dbReference>
<sequence length="112" mass="12124">MKGPKPPKIVVVLIVTTITIIFWVFLSVYEVLRKTPDLNIPDAVLKPLTPSLDQTSLGELPARVFYSEEELKNIIPQTIPTPTPLETTPEQASPSPTLVSTTTSSASATPTP</sequence>